<name>A0A6P0CKR0_9RHOB</name>
<dbReference type="InterPro" id="IPR038740">
    <property type="entry name" value="BioF2-like_GNAT_dom"/>
</dbReference>
<keyword evidence="2" id="KW-0808">Transferase</keyword>
<evidence type="ECO:0000313" key="2">
    <source>
        <dbReference type="EMBL" id="NEK25133.1"/>
    </source>
</evidence>
<dbReference type="EMBL" id="JAABNT010000041">
    <property type="protein sequence ID" value="NEK25133.1"/>
    <property type="molecule type" value="Genomic_DNA"/>
</dbReference>
<accession>A0A6P0CKR0</accession>
<dbReference type="Gene3D" id="3.40.630.30">
    <property type="match status" value="1"/>
</dbReference>
<reference evidence="2 3" key="1">
    <citation type="submission" date="2020-01" db="EMBL/GenBank/DDBJ databases">
        <title>Sulfitobacter sediminilitoris sp. nov., isolated from a tidal flat.</title>
        <authorList>
            <person name="Park S."/>
            <person name="Yoon J.-H."/>
        </authorList>
    </citation>
    <scope>NUCLEOTIDE SEQUENCE [LARGE SCALE GENOMIC DNA]</scope>
    <source>
        <strain evidence="2 3">JBTF-M27</strain>
    </source>
</reference>
<gene>
    <name evidence="2" type="ORF">GV827_22465</name>
</gene>
<organism evidence="2 3">
    <name type="scientific">Sulfitobacter sediminilitoris</name>
    <dbReference type="NCBI Taxonomy" id="2698830"/>
    <lineage>
        <taxon>Bacteria</taxon>
        <taxon>Pseudomonadati</taxon>
        <taxon>Pseudomonadota</taxon>
        <taxon>Alphaproteobacteria</taxon>
        <taxon>Rhodobacterales</taxon>
        <taxon>Roseobacteraceae</taxon>
        <taxon>Sulfitobacter</taxon>
    </lineage>
</organism>
<protein>
    <submittedName>
        <fullName evidence="2">GNAT family N-acetyltransferase</fullName>
    </submittedName>
</protein>
<proteinExistence type="predicted"/>
<evidence type="ECO:0000313" key="3">
    <source>
        <dbReference type="Proteomes" id="UP000468591"/>
    </source>
</evidence>
<keyword evidence="3" id="KW-1185">Reference proteome</keyword>
<feature type="domain" description="BioF2-like acetyltransferase" evidence="1">
    <location>
        <begin position="208"/>
        <end position="353"/>
    </location>
</feature>
<sequence length="420" mass="48064">MRSWEVSVNINRHGQLGVGSNVIAKAFDDLKTMHAMREAWQALADADPEANVFLSWEWMHRLFSEDPSTWCVFFVRDPAALNGVSAILPLHHRFHWSKSKQLCQTRFEAAGRRGLSPLTGLLCDPAREETALRALAQRIKRERWARLTLRFEPTGQRLHALADHLNGKAYRISWPDYKTSNELVDQLRVPTVSLPTSFESYLQNSISKSTRSKLRRFRRKYLETGAYRVEQTTPANFEANVNIFKALWRLRWEGTMSKRRINDFLNRLDQFLRRCQSMDVLFMPVLWRGDRPVGSLVRVVDLSRKSMFGIAAARRLDDEMPAIGLLLNAVAIEEAIRRGLSTYELGHGTHGYKYQYGAADRELHYLVIERRGQAATDVFNRRSICGAALFARTCLADGQISPAVKALEQIETASVNFTHS</sequence>
<dbReference type="InterPro" id="IPR016181">
    <property type="entry name" value="Acyl_CoA_acyltransferase"/>
</dbReference>
<dbReference type="Proteomes" id="UP000468591">
    <property type="component" value="Unassembled WGS sequence"/>
</dbReference>
<dbReference type="Pfam" id="PF13480">
    <property type="entry name" value="Acetyltransf_6"/>
    <property type="match status" value="1"/>
</dbReference>
<dbReference type="AlphaFoldDB" id="A0A6P0CKR0"/>
<dbReference type="GO" id="GO:0016740">
    <property type="term" value="F:transferase activity"/>
    <property type="evidence" value="ECO:0007669"/>
    <property type="project" value="UniProtKB-KW"/>
</dbReference>
<dbReference type="SUPFAM" id="SSF55729">
    <property type="entry name" value="Acyl-CoA N-acyltransferases (Nat)"/>
    <property type="match status" value="1"/>
</dbReference>
<comment type="caution">
    <text evidence="2">The sequence shown here is derived from an EMBL/GenBank/DDBJ whole genome shotgun (WGS) entry which is preliminary data.</text>
</comment>
<evidence type="ECO:0000259" key="1">
    <source>
        <dbReference type="Pfam" id="PF13480"/>
    </source>
</evidence>